<dbReference type="EMBL" id="JAEAGR010000014">
    <property type="protein sequence ID" value="MBH1941803.1"/>
    <property type="molecule type" value="Genomic_DNA"/>
</dbReference>
<dbReference type="InterPro" id="IPR024523">
    <property type="entry name" value="DUF3793"/>
</dbReference>
<dbReference type="AlphaFoldDB" id="A0A8J7H3P2"/>
<dbReference type="Proteomes" id="UP000623269">
    <property type="component" value="Unassembled WGS sequence"/>
</dbReference>
<evidence type="ECO:0000313" key="2">
    <source>
        <dbReference type="Proteomes" id="UP000623269"/>
    </source>
</evidence>
<gene>
    <name evidence="1" type="ORF">I5677_12945</name>
</gene>
<organism evidence="1 2">
    <name type="scientific">Mobilitalea sibirica</name>
    <dbReference type="NCBI Taxonomy" id="1462919"/>
    <lineage>
        <taxon>Bacteria</taxon>
        <taxon>Bacillati</taxon>
        <taxon>Bacillota</taxon>
        <taxon>Clostridia</taxon>
        <taxon>Lachnospirales</taxon>
        <taxon>Lachnospiraceae</taxon>
        <taxon>Mobilitalea</taxon>
    </lineage>
</organism>
<comment type="caution">
    <text evidence="1">The sequence shown here is derived from an EMBL/GenBank/DDBJ whole genome shotgun (WGS) entry which is preliminary data.</text>
</comment>
<accession>A0A8J7H3P2</accession>
<name>A0A8J7H3P2_9FIRM</name>
<dbReference type="RefSeq" id="WP_197662049.1">
    <property type="nucleotide sequence ID" value="NZ_JAEAGR010000014.1"/>
</dbReference>
<sequence length="213" mass="24959">MTKSTAIKYLERMSIYTEIDFILYKICFHAAPTIHRVKPASLICFYNSQTVRLKDMWDEYKHSIEELLPFQFREVKRCDKGVNVLFYWKDWMERIINNKKNSTYLNDMGYTETKGIEEVLDILSEHFKNGCPHEVGIFLGYPLSDVIAFSNGSNQDCLGVGYWKVYSNMPRAKKIFELYDKTHVHIIKSLERGVNPQNLFQNVAMTRKTSQSA</sequence>
<reference evidence="1" key="1">
    <citation type="submission" date="2020-12" db="EMBL/GenBank/DDBJ databases">
        <title>M. sibirica DSM 26468T genome.</title>
        <authorList>
            <person name="Thieme N."/>
            <person name="Rettenmaier R."/>
            <person name="Zverlov V."/>
            <person name="Liebl W."/>
        </authorList>
    </citation>
    <scope>NUCLEOTIDE SEQUENCE</scope>
    <source>
        <strain evidence="1">DSM 26468</strain>
    </source>
</reference>
<proteinExistence type="predicted"/>
<dbReference type="Pfam" id="PF12672">
    <property type="entry name" value="DUF3793"/>
    <property type="match status" value="1"/>
</dbReference>
<evidence type="ECO:0000313" key="1">
    <source>
        <dbReference type="EMBL" id="MBH1941803.1"/>
    </source>
</evidence>
<protein>
    <submittedName>
        <fullName evidence="1">DUF3793 family protein</fullName>
    </submittedName>
</protein>
<keyword evidence="2" id="KW-1185">Reference proteome</keyword>